<dbReference type="EnsemblMetazoa" id="AQUA014081-RA">
    <property type="protein sequence ID" value="AQUA014081-PA"/>
    <property type="gene ID" value="AQUA014081"/>
</dbReference>
<dbReference type="VEuPathDB" id="VectorBase:AQUA014081"/>
<evidence type="ECO:0000313" key="2">
    <source>
        <dbReference type="Proteomes" id="UP000076407"/>
    </source>
</evidence>
<proteinExistence type="predicted"/>
<organism evidence="1 2">
    <name type="scientific">Anopheles quadriannulatus</name>
    <name type="common">Mosquito</name>
    <dbReference type="NCBI Taxonomy" id="34691"/>
    <lineage>
        <taxon>Eukaryota</taxon>
        <taxon>Metazoa</taxon>
        <taxon>Ecdysozoa</taxon>
        <taxon>Arthropoda</taxon>
        <taxon>Hexapoda</taxon>
        <taxon>Insecta</taxon>
        <taxon>Pterygota</taxon>
        <taxon>Neoptera</taxon>
        <taxon>Endopterygota</taxon>
        <taxon>Diptera</taxon>
        <taxon>Nematocera</taxon>
        <taxon>Culicoidea</taxon>
        <taxon>Culicidae</taxon>
        <taxon>Anophelinae</taxon>
        <taxon>Anopheles</taxon>
    </lineage>
</organism>
<accession>A0A182XQD7</accession>
<evidence type="ECO:0000313" key="1">
    <source>
        <dbReference type="EnsemblMetazoa" id="AQUA014081-PA"/>
    </source>
</evidence>
<name>A0A182XQD7_ANOQN</name>
<sequence>MRRTSSKRSGA</sequence>
<dbReference type="Proteomes" id="UP000076407">
    <property type="component" value="Unassembled WGS sequence"/>
</dbReference>
<reference evidence="1" key="1">
    <citation type="submission" date="2020-05" db="UniProtKB">
        <authorList>
            <consortium name="EnsemblMetazoa"/>
        </authorList>
    </citation>
    <scope>IDENTIFICATION</scope>
    <source>
        <strain evidence="1">SANGQUA</strain>
    </source>
</reference>
<protein>
    <submittedName>
        <fullName evidence="1">Uncharacterized protein</fullName>
    </submittedName>
</protein>
<keyword evidence="2" id="KW-1185">Reference proteome</keyword>